<dbReference type="InterPro" id="IPR008284">
    <property type="entry name" value="MoCF_biosynth_CS"/>
</dbReference>
<evidence type="ECO:0000259" key="7">
    <source>
        <dbReference type="SMART" id="SM00852"/>
    </source>
</evidence>
<comment type="pathway">
    <text evidence="1">Cofactor biosynthesis; molybdopterin biosynthesis.</text>
</comment>
<feature type="domain" description="MoaB/Mog" evidence="7">
    <location>
        <begin position="5"/>
        <end position="149"/>
    </location>
</feature>
<evidence type="ECO:0000256" key="2">
    <source>
        <dbReference type="ARBA" id="ARBA00012509"/>
    </source>
</evidence>
<accession>A0AA96GJY3</accession>
<evidence type="ECO:0000256" key="5">
    <source>
        <dbReference type="ARBA" id="ARBA00051131"/>
    </source>
</evidence>
<evidence type="ECO:0000256" key="1">
    <source>
        <dbReference type="ARBA" id="ARBA00005046"/>
    </source>
</evidence>
<dbReference type="SMART" id="SM00852">
    <property type="entry name" value="MoCF_biosynth"/>
    <property type="match status" value="1"/>
</dbReference>
<dbReference type="RefSeq" id="WP_312747830.1">
    <property type="nucleotide sequence ID" value="NZ_CP116968.1"/>
</dbReference>
<evidence type="ECO:0000256" key="6">
    <source>
        <dbReference type="ARBA" id="ARBA00058212"/>
    </source>
</evidence>
<dbReference type="KEGG" id="nneo:PQG83_06080"/>
<dbReference type="PANTHER" id="PTHR43764">
    <property type="entry name" value="MOLYBDENUM COFACTOR BIOSYNTHESIS"/>
    <property type="match status" value="1"/>
</dbReference>
<organism evidence="8 9">
    <name type="scientific">Candidatus Nitrospira neomarina</name>
    <dbReference type="NCBI Taxonomy" id="3020899"/>
    <lineage>
        <taxon>Bacteria</taxon>
        <taxon>Pseudomonadati</taxon>
        <taxon>Nitrospirota</taxon>
        <taxon>Nitrospiria</taxon>
        <taxon>Nitrospirales</taxon>
        <taxon>Nitrospiraceae</taxon>
        <taxon>Nitrospira</taxon>
    </lineage>
</organism>
<sequence>MIQVAVVLISSKIQSGQKPDENRKPLERILTNHQLTLLSYDVVADDRQAISHQLDTICGTTAPHIILTLGGTGVRPADWAPEATRDVIEKEIPGIGEAMRAESLKKVRTAMLSRGTAGIKGTTLIVNLPGSVNGVQENLNIILPLLEHMVEKMGSMATS</sequence>
<proteinExistence type="predicted"/>
<keyword evidence="9" id="KW-1185">Reference proteome</keyword>
<dbReference type="CDD" id="cd00886">
    <property type="entry name" value="MogA_MoaB"/>
    <property type="match status" value="1"/>
</dbReference>
<dbReference type="Pfam" id="PF00994">
    <property type="entry name" value="MoCF_biosynth"/>
    <property type="match status" value="1"/>
</dbReference>
<dbReference type="NCBIfam" id="TIGR00177">
    <property type="entry name" value="molyb_syn"/>
    <property type="match status" value="1"/>
</dbReference>
<name>A0AA96GJY3_9BACT</name>
<keyword evidence="4" id="KW-0501">Molybdenum cofactor biosynthesis</keyword>
<comment type="catalytic activity">
    <reaction evidence="5">
        <text>molybdopterin + ATP + H(+) = adenylyl-molybdopterin + diphosphate</text>
        <dbReference type="Rhea" id="RHEA:31331"/>
        <dbReference type="ChEBI" id="CHEBI:15378"/>
        <dbReference type="ChEBI" id="CHEBI:30616"/>
        <dbReference type="ChEBI" id="CHEBI:33019"/>
        <dbReference type="ChEBI" id="CHEBI:58698"/>
        <dbReference type="ChEBI" id="CHEBI:62727"/>
        <dbReference type="EC" id="2.7.7.75"/>
    </reaction>
</comment>
<comment type="function">
    <text evidence="6">Catalyzes the adenylation of molybdopterin as part of the biosynthesis of the molybdenum-cofactor.</text>
</comment>
<protein>
    <recommendedName>
        <fullName evidence="3">Molybdopterin adenylyltransferase</fullName>
        <ecNumber evidence="2">2.7.7.75</ecNumber>
    </recommendedName>
</protein>
<dbReference type="EMBL" id="CP116968">
    <property type="protein sequence ID" value="WNM63321.1"/>
    <property type="molecule type" value="Genomic_DNA"/>
</dbReference>
<reference evidence="8 9" key="1">
    <citation type="submission" date="2023-01" db="EMBL/GenBank/DDBJ databases">
        <title>Cultivation and genomic characterization of new, ubiquitous marine nitrite-oxidizing bacteria from the Nitrospirales.</title>
        <authorList>
            <person name="Mueller A.J."/>
            <person name="Daebeler A."/>
            <person name="Herbold C.W."/>
            <person name="Kirkegaard R.H."/>
            <person name="Daims H."/>
        </authorList>
    </citation>
    <scope>NUCLEOTIDE SEQUENCE [LARGE SCALE GENOMIC DNA]</scope>
    <source>
        <strain evidence="8 9">DK</strain>
    </source>
</reference>
<dbReference type="PROSITE" id="PS01078">
    <property type="entry name" value="MOCF_BIOSYNTHESIS_1"/>
    <property type="match status" value="1"/>
</dbReference>
<dbReference type="EC" id="2.7.7.75" evidence="2"/>
<dbReference type="InterPro" id="IPR036425">
    <property type="entry name" value="MoaB/Mog-like_dom_sf"/>
</dbReference>
<evidence type="ECO:0000313" key="9">
    <source>
        <dbReference type="Proteomes" id="UP001302494"/>
    </source>
</evidence>
<evidence type="ECO:0000256" key="4">
    <source>
        <dbReference type="ARBA" id="ARBA00023150"/>
    </source>
</evidence>
<dbReference type="InterPro" id="IPR051920">
    <property type="entry name" value="MPT_Adenylyltrnsfr/MoaC-Rel"/>
</dbReference>
<dbReference type="Proteomes" id="UP001302494">
    <property type="component" value="Chromosome"/>
</dbReference>
<dbReference type="GO" id="GO:0006777">
    <property type="term" value="P:Mo-molybdopterin cofactor biosynthetic process"/>
    <property type="evidence" value="ECO:0007669"/>
    <property type="project" value="UniProtKB-KW"/>
</dbReference>
<gene>
    <name evidence="8" type="ORF">PQG83_06080</name>
</gene>
<dbReference type="Gene3D" id="3.40.980.10">
    <property type="entry name" value="MoaB/Mog-like domain"/>
    <property type="match status" value="1"/>
</dbReference>
<dbReference type="GO" id="GO:0061598">
    <property type="term" value="F:molybdopterin adenylyltransferase activity"/>
    <property type="evidence" value="ECO:0007669"/>
    <property type="project" value="UniProtKB-EC"/>
</dbReference>
<evidence type="ECO:0000256" key="3">
    <source>
        <dbReference type="ARBA" id="ARBA00013491"/>
    </source>
</evidence>
<dbReference type="PANTHER" id="PTHR43764:SF1">
    <property type="entry name" value="MOLYBDOPTERIN MOLYBDOTRANSFERASE"/>
    <property type="match status" value="1"/>
</dbReference>
<dbReference type="SUPFAM" id="SSF53218">
    <property type="entry name" value="Molybdenum cofactor biosynthesis proteins"/>
    <property type="match status" value="1"/>
</dbReference>
<dbReference type="InterPro" id="IPR001453">
    <property type="entry name" value="MoaB/Mog_dom"/>
</dbReference>
<dbReference type="AlphaFoldDB" id="A0AA96GJY3"/>
<evidence type="ECO:0000313" key="8">
    <source>
        <dbReference type="EMBL" id="WNM63321.1"/>
    </source>
</evidence>